<dbReference type="GO" id="GO:0015074">
    <property type="term" value="P:DNA integration"/>
    <property type="evidence" value="ECO:0007669"/>
    <property type="project" value="InterPro"/>
</dbReference>
<keyword evidence="1" id="KW-0233">DNA recombination</keyword>
<feature type="domain" description="Tyr recombinase" evidence="2">
    <location>
        <begin position="5"/>
        <end position="65"/>
    </location>
</feature>
<dbReference type="Gene3D" id="1.10.443.10">
    <property type="entry name" value="Intergrase catalytic core"/>
    <property type="match status" value="1"/>
</dbReference>
<dbReference type="Pfam" id="PF00589">
    <property type="entry name" value="Phage_integrase"/>
    <property type="match status" value="1"/>
</dbReference>
<protein>
    <submittedName>
        <fullName evidence="3">Tyrosine-type recombinase/integrase</fullName>
    </submittedName>
</protein>
<dbReference type="AlphaFoldDB" id="A0A5D0I6L7"/>
<dbReference type="OrthoDB" id="1098628at2"/>
<dbReference type="Proteomes" id="UP000323930">
    <property type="component" value="Unassembled WGS sequence"/>
</dbReference>
<comment type="caution">
    <text evidence="3">The sequence shown here is derived from an EMBL/GenBank/DDBJ whole genome shotgun (WGS) entry which is preliminary data.</text>
</comment>
<dbReference type="InterPro" id="IPR002104">
    <property type="entry name" value="Integrase_catalytic"/>
</dbReference>
<organism evidence="3 4">
    <name type="scientific">Seonamhaeicola marinus</name>
    <dbReference type="NCBI Taxonomy" id="1912246"/>
    <lineage>
        <taxon>Bacteria</taxon>
        <taxon>Pseudomonadati</taxon>
        <taxon>Bacteroidota</taxon>
        <taxon>Flavobacteriia</taxon>
        <taxon>Flavobacteriales</taxon>
        <taxon>Flavobacteriaceae</taxon>
    </lineage>
</organism>
<dbReference type="GO" id="GO:0006310">
    <property type="term" value="P:DNA recombination"/>
    <property type="evidence" value="ECO:0007669"/>
    <property type="project" value="UniProtKB-KW"/>
</dbReference>
<evidence type="ECO:0000313" key="3">
    <source>
        <dbReference type="EMBL" id="TYA78531.1"/>
    </source>
</evidence>
<dbReference type="InterPro" id="IPR013762">
    <property type="entry name" value="Integrase-like_cat_sf"/>
</dbReference>
<sequence length="89" mass="10196">MVFPRISNQKYNSYLKEIGAIVGIDKKFTTHMARRIFASTVLLYNNVPMEIVSEFLGYSNIKITQDSHGKVVARRISLEINRLKTTTCD</sequence>
<accession>A0A5D0I6L7</accession>
<proteinExistence type="predicted"/>
<name>A0A5D0I6L7_9FLAO</name>
<gene>
    <name evidence="3" type="ORF">FUA24_09250</name>
</gene>
<evidence type="ECO:0000256" key="1">
    <source>
        <dbReference type="ARBA" id="ARBA00023172"/>
    </source>
</evidence>
<dbReference type="InterPro" id="IPR011010">
    <property type="entry name" value="DNA_brk_join_enz"/>
</dbReference>
<dbReference type="RefSeq" id="WP_148541621.1">
    <property type="nucleotide sequence ID" value="NZ_VSDQ01000577.1"/>
</dbReference>
<dbReference type="EMBL" id="VSDQ01000577">
    <property type="protein sequence ID" value="TYA78531.1"/>
    <property type="molecule type" value="Genomic_DNA"/>
</dbReference>
<evidence type="ECO:0000259" key="2">
    <source>
        <dbReference type="Pfam" id="PF00589"/>
    </source>
</evidence>
<evidence type="ECO:0000313" key="4">
    <source>
        <dbReference type="Proteomes" id="UP000323930"/>
    </source>
</evidence>
<reference evidence="3 4" key="1">
    <citation type="submission" date="2019-08" db="EMBL/GenBank/DDBJ databases">
        <title>Seonamhaeicola sediminis sp. nov., isolated from marine sediment.</title>
        <authorList>
            <person name="Cao W.R."/>
        </authorList>
    </citation>
    <scope>NUCLEOTIDE SEQUENCE [LARGE SCALE GENOMIC DNA]</scope>
    <source>
        <strain evidence="3 4">B011</strain>
    </source>
</reference>
<keyword evidence="4" id="KW-1185">Reference proteome</keyword>
<dbReference type="GO" id="GO:0003677">
    <property type="term" value="F:DNA binding"/>
    <property type="evidence" value="ECO:0007669"/>
    <property type="project" value="InterPro"/>
</dbReference>
<dbReference type="SUPFAM" id="SSF56349">
    <property type="entry name" value="DNA breaking-rejoining enzymes"/>
    <property type="match status" value="1"/>
</dbReference>